<evidence type="ECO:0000313" key="3">
    <source>
        <dbReference type="Proteomes" id="UP001054837"/>
    </source>
</evidence>
<feature type="compositionally biased region" description="Basic and acidic residues" evidence="1">
    <location>
        <begin position="84"/>
        <end position="94"/>
    </location>
</feature>
<reference evidence="2 3" key="1">
    <citation type="submission" date="2021-06" db="EMBL/GenBank/DDBJ databases">
        <title>Caerostris darwini draft genome.</title>
        <authorList>
            <person name="Kono N."/>
            <person name="Arakawa K."/>
        </authorList>
    </citation>
    <scope>NUCLEOTIDE SEQUENCE [LARGE SCALE GENOMIC DNA]</scope>
</reference>
<evidence type="ECO:0000313" key="2">
    <source>
        <dbReference type="EMBL" id="GIY21044.1"/>
    </source>
</evidence>
<name>A0AAV4RJ42_9ARAC</name>
<dbReference type="EMBL" id="BPLQ01006245">
    <property type="protein sequence ID" value="GIY21044.1"/>
    <property type="molecule type" value="Genomic_DNA"/>
</dbReference>
<proteinExistence type="predicted"/>
<gene>
    <name evidence="2" type="ORF">CDAR_42091</name>
</gene>
<accession>A0AAV4RJ42</accession>
<protein>
    <submittedName>
        <fullName evidence="2">Uncharacterized protein</fullName>
    </submittedName>
</protein>
<comment type="caution">
    <text evidence="2">The sequence shown here is derived from an EMBL/GenBank/DDBJ whole genome shotgun (WGS) entry which is preliminary data.</text>
</comment>
<evidence type="ECO:0000256" key="1">
    <source>
        <dbReference type="SAM" id="MobiDB-lite"/>
    </source>
</evidence>
<keyword evidence="3" id="KW-1185">Reference proteome</keyword>
<dbReference type="AlphaFoldDB" id="A0AAV4RJ42"/>
<feature type="region of interest" description="Disordered" evidence="1">
    <location>
        <begin position="53"/>
        <end position="94"/>
    </location>
</feature>
<sequence length="94" mass="11107">MNTKLRIHTKRNKKKRVILSIRTHISVEEEYKSYGRTQSDRKFHPLSANLLPYRDSGEVRESHLRRKAADRNSEQSIRCRGGHRTPEKPSRDLP</sequence>
<feature type="compositionally biased region" description="Basic and acidic residues" evidence="1">
    <location>
        <begin position="55"/>
        <end position="73"/>
    </location>
</feature>
<dbReference type="Proteomes" id="UP001054837">
    <property type="component" value="Unassembled WGS sequence"/>
</dbReference>
<organism evidence="2 3">
    <name type="scientific">Caerostris darwini</name>
    <dbReference type="NCBI Taxonomy" id="1538125"/>
    <lineage>
        <taxon>Eukaryota</taxon>
        <taxon>Metazoa</taxon>
        <taxon>Ecdysozoa</taxon>
        <taxon>Arthropoda</taxon>
        <taxon>Chelicerata</taxon>
        <taxon>Arachnida</taxon>
        <taxon>Araneae</taxon>
        <taxon>Araneomorphae</taxon>
        <taxon>Entelegynae</taxon>
        <taxon>Araneoidea</taxon>
        <taxon>Araneidae</taxon>
        <taxon>Caerostris</taxon>
    </lineage>
</organism>